<dbReference type="GO" id="GO:0002376">
    <property type="term" value="P:immune system process"/>
    <property type="evidence" value="ECO:0007669"/>
    <property type="project" value="UniProtKB-KW"/>
</dbReference>
<reference evidence="12 13" key="1">
    <citation type="submission" date="2024-05" db="EMBL/GenBank/DDBJ databases">
        <title>A high-quality chromosomal-level genome assembly of Topmouth culter (Culter alburnus).</title>
        <authorList>
            <person name="Zhao H."/>
        </authorList>
    </citation>
    <scope>NUCLEOTIDE SEQUENCE [LARGE SCALE GENOMIC DNA]</scope>
    <source>
        <strain evidence="12">CATC2023</strain>
        <tissue evidence="12">Muscle</tissue>
    </source>
</reference>
<feature type="transmembrane region" description="Helical" evidence="9">
    <location>
        <begin position="212"/>
        <end position="235"/>
    </location>
</feature>
<proteinExistence type="predicted"/>
<evidence type="ECO:0000256" key="5">
    <source>
        <dbReference type="ARBA" id="ARBA00023136"/>
    </source>
</evidence>
<keyword evidence="13" id="KW-1185">Reference proteome</keyword>
<keyword evidence="9" id="KW-1133">Transmembrane helix</keyword>
<dbReference type="InterPro" id="IPR036179">
    <property type="entry name" value="Ig-like_dom_sf"/>
</dbReference>
<evidence type="ECO:0000313" key="13">
    <source>
        <dbReference type="Proteomes" id="UP001479290"/>
    </source>
</evidence>
<name>A0AAW1ZAL5_CULAL</name>
<dbReference type="PANTHER" id="PTHR19433:SF111">
    <property type="entry name" value="T CELL RECEPTOR ALPHA VARIABLE 4"/>
    <property type="match status" value="1"/>
</dbReference>
<dbReference type="PANTHER" id="PTHR19433">
    <property type="entry name" value="T-CELL RECEPTOR ALPHA CHAIN V REGION-RELATED"/>
    <property type="match status" value="1"/>
</dbReference>
<feature type="domain" description="Immunoglobulin" evidence="11">
    <location>
        <begin position="104"/>
        <end position="195"/>
    </location>
</feature>
<keyword evidence="2" id="KW-1003">Cell membrane</keyword>
<dbReference type="InterPro" id="IPR013106">
    <property type="entry name" value="Ig_V-set"/>
</dbReference>
<sequence length="312" mass="35077">MRFIILIFLFIFHRSTEIISVPKLSAPEKHSLVLMCAEASDVDWSHGLRGVIASKHGQQVSYLDQRKHQLLSDGALHIRDLQPSDAGEYYCNRELIADIAVLKGQNFTIPAGTTVYLPCKTSDKFKQRWAFKQTAQSRKEFISTLYKNSTVKKERDDPTSRFTHTISHLIISDLQLQDSGLYLCNNREMAVLTVTTESTDVENSSPEINKNLSVLLALCLLSIVCVCVLSVILSCRRTRTNTRKESEPTDHTSGLPLHSMTDEGRRMSDAHEDTGEVQYASLGVQLCRDADGQKNSRQNVIYSTLLTRPKSS</sequence>
<comment type="caution">
    <text evidence="12">The sequence shown here is derived from an EMBL/GenBank/DDBJ whole genome shotgun (WGS) entry which is preliminary data.</text>
</comment>
<accession>A0AAW1ZAL5</accession>
<feature type="region of interest" description="Disordered" evidence="8">
    <location>
        <begin position="239"/>
        <end position="272"/>
    </location>
</feature>
<feature type="signal peptide" evidence="10">
    <location>
        <begin position="1"/>
        <end position="18"/>
    </location>
</feature>
<dbReference type="InterPro" id="IPR052051">
    <property type="entry name" value="TCR_complex_component"/>
</dbReference>
<keyword evidence="6" id="KW-1015">Disulfide bond</keyword>
<evidence type="ECO:0000256" key="1">
    <source>
        <dbReference type="ARBA" id="ARBA00004236"/>
    </source>
</evidence>
<evidence type="ECO:0000256" key="3">
    <source>
        <dbReference type="ARBA" id="ARBA00022729"/>
    </source>
</evidence>
<keyword evidence="5 9" id="KW-0472">Membrane</keyword>
<dbReference type="AlphaFoldDB" id="A0AAW1ZAL5"/>
<feature type="compositionally biased region" description="Basic and acidic residues" evidence="8">
    <location>
        <begin position="260"/>
        <end position="272"/>
    </location>
</feature>
<feature type="chain" id="PRO_5043677030" description="Immunoglobulin domain-containing protein" evidence="10">
    <location>
        <begin position="19"/>
        <end position="312"/>
    </location>
</feature>
<gene>
    <name evidence="12" type="ORF">ABG768_011352</name>
</gene>
<evidence type="ECO:0000259" key="11">
    <source>
        <dbReference type="SMART" id="SM00409"/>
    </source>
</evidence>
<dbReference type="GO" id="GO:0009617">
    <property type="term" value="P:response to bacterium"/>
    <property type="evidence" value="ECO:0007669"/>
    <property type="project" value="TreeGrafter"/>
</dbReference>
<dbReference type="InterPro" id="IPR013783">
    <property type="entry name" value="Ig-like_fold"/>
</dbReference>
<evidence type="ECO:0000256" key="10">
    <source>
        <dbReference type="SAM" id="SignalP"/>
    </source>
</evidence>
<evidence type="ECO:0000256" key="7">
    <source>
        <dbReference type="ARBA" id="ARBA00023180"/>
    </source>
</evidence>
<evidence type="ECO:0000256" key="9">
    <source>
        <dbReference type="SAM" id="Phobius"/>
    </source>
</evidence>
<evidence type="ECO:0000313" key="12">
    <source>
        <dbReference type="EMBL" id="KAK9957082.1"/>
    </source>
</evidence>
<dbReference type="InterPro" id="IPR003599">
    <property type="entry name" value="Ig_sub"/>
</dbReference>
<keyword evidence="3 10" id="KW-0732">Signal</keyword>
<evidence type="ECO:0000256" key="6">
    <source>
        <dbReference type="ARBA" id="ARBA00023157"/>
    </source>
</evidence>
<keyword evidence="4" id="KW-0391">Immunity</keyword>
<dbReference type="EMBL" id="JAWDJR010000019">
    <property type="protein sequence ID" value="KAK9957082.1"/>
    <property type="molecule type" value="Genomic_DNA"/>
</dbReference>
<dbReference type="SMART" id="SM00409">
    <property type="entry name" value="IG"/>
    <property type="match status" value="2"/>
</dbReference>
<dbReference type="Proteomes" id="UP001479290">
    <property type="component" value="Unassembled WGS sequence"/>
</dbReference>
<organism evidence="12 13">
    <name type="scientific">Culter alburnus</name>
    <name type="common">Topmouth culter</name>
    <dbReference type="NCBI Taxonomy" id="194366"/>
    <lineage>
        <taxon>Eukaryota</taxon>
        <taxon>Metazoa</taxon>
        <taxon>Chordata</taxon>
        <taxon>Craniata</taxon>
        <taxon>Vertebrata</taxon>
        <taxon>Euteleostomi</taxon>
        <taxon>Actinopterygii</taxon>
        <taxon>Neopterygii</taxon>
        <taxon>Teleostei</taxon>
        <taxon>Ostariophysi</taxon>
        <taxon>Cypriniformes</taxon>
        <taxon>Xenocyprididae</taxon>
        <taxon>Xenocypridinae</taxon>
        <taxon>Culter</taxon>
    </lineage>
</organism>
<evidence type="ECO:0000256" key="8">
    <source>
        <dbReference type="SAM" id="MobiDB-lite"/>
    </source>
</evidence>
<protein>
    <recommendedName>
        <fullName evidence="11">Immunoglobulin domain-containing protein</fullName>
    </recommendedName>
</protein>
<dbReference type="GO" id="GO:0005886">
    <property type="term" value="C:plasma membrane"/>
    <property type="evidence" value="ECO:0007669"/>
    <property type="project" value="UniProtKB-SubCell"/>
</dbReference>
<dbReference type="Pfam" id="PF07686">
    <property type="entry name" value="V-set"/>
    <property type="match status" value="1"/>
</dbReference>
<dbReference type="SUPFAM" id="SSF48726">
    <property type="entry name" value="Immunoglobulin"/>
    <property type="match status" value="2"/>
</dbReference>
<evidence type="ECO:0000256" key="4">
    <source>
        <dbReference type="ARBA" id="ARBA00022859"/>
    </source>
</evidence>
<keyword evidence="7" id="KW-0325">Glycoprotein</keyword>
<keyword evidence="9" id="KW-0812">Transmembrane</keyword>
<dbReference type="CDD" id="cd00099">
    <property type="entry name" value="IgV"/>
    <property type="match status" value="1"/>
</dbReference>
<comment type="subcellular location">
    <subcellularLocation>
        <location evidence="1">Cell membrane</location>
    </subcellularLocation>
</comment>
<feature type="domain" description="Immunoglobulin" evidence="11">
    <location>
        <begin position="21"/>
        <end position="102"/>
    </location>
</feature>
<dbReference type="Gene3D" id="2.60.40.10">
    <property type="entry name" value="Immunoglobulins"/>
    <property type="match status" value="2"/>
</dbReference>
<evidence type="ECO:0000256" key="2">
    <source>
        <dbReference type="ARBA" id="ARBA00022475"/>
    </source>
</evidence>